<evidence type="ECO:0000313" key="1">
    <source>
        <dbReference type="EMBL" id="KAJ8427219.1"/>
    </source>
</evidence>
<proteinExistence type="predicted"/>
<dbReference type="Proteomes" id="UP001153076">
    <property type="component" value="Unassembled WGS sequence"/>
</dbReference>
<protein>
    <submittedName>
        <fullName evidence="1">Uncharacterized protein</fullName>
    </submittedName>
</protein>
<name>A0A9Q1JKW6_9CARY</name>
<gene>
    <name evidence="1" type="ORF">Cgig2_028743</name>
</gene>
<reference evidence="1" key="1">
    <citation type="submission" date="2022-04" db="EMBL/GenBank/DDBJ databases">
        <title>Carnegiea gigantea Genome sequencing and assembly v2.</title>
        <authorList>
            <person name="Copetti D."/>
            <person name="Sanderson M.J."/>
            <person name="Burquez A."/>
            <person name="Wojciechowski M.F."/>
        </authorList>
    </citation>
    <scope>NUCLEOTIDE SEQUENCE</scope>
    <source>
        <strain evidence="1">SGP5-SGP5p</strain>
        <tissue evidence="1">Aerial part</tissue>
    </source>
</reference>
<keyword evidence="2" id="KW-1185">Reference proteome</keyword>
<sequence length="164" mass="19319">MYITLENLRNMARPKRITSAPSGISRKDNVNEYEMQRKDNVNEYERQRELNIQQNNRKLQEFGIQRTIQAPRRAKGSIQLRGEQNCEEDDEYHPTDDERVLGRTTASHKGNWLCNEVVKNDAFQEMMVMKWARIIRVMRMVERISKRIIAMSINIGVFGANFEA</sequence>
<comment type="caution">
    <text evidence="1">The sequence shown here is derived from an EMBL/GenBank/DDBJ whole genome shotgun (WGS) entry which is preliminary data.</text>
</comment>
<evidence type="ECO:0000313" key="2">
    <source>
        <dbReference type="Proteomes" id="UP001153076"/>
    </source>
</evidence>
<organism evidence="1 2">
    <name type="scientific">Carnegiea gigantea</name>
    <dbReference type="NCBI Taxonomy" id="171969"/>
    <lineage>
        <taxon>Eukaryota</taxon>
        <taxon>Viridiplantae</taxon>
        <taxon>Streptophyta</taxon>
        <taxon>Embryophyta</taxon>
        <taxon>Tracheophyta</taxon>
        <taxon>Spermatophyta</taxon>
        <taxon>Magnoliopsida</taxon>
        <taxon>eudicotyledons</taxon>
        <taxon>Gunneridae</taxon>
        <taxon>Pentapetalae</taxon>
        <taxon>Caryophyllales</taxon>
        <taxon>Cactineae</taxon>
        <taxon>Cactaceae</taxon>
        <taxon>Cactoideae</taxon>
        <taxon>Echinocereeae</taxon>
        <taxon>Carnegiea</taxon>
    </lineage>
</organism>
<dbReference type="EMBL" id="JAKOGI010001170">
    <property type="protein sequence ID" value="KAJ8427219.1"/>
    <property type="molecule type" value="Genomic_DNA"/>
</dbReference>
<dbReference type="AlphaFoldDB" id="A0A9Q1JKW6"/>
<accession>A0A9Q1JKW6</accession>